<dbReference type="PANTHER" id="PTHR45690">
    <property type="entry name" value="NACHT, LRR AND PYD DOMAINS-CONTAINING PROTEIN 12"/>
    <property type="match status" value="1"/>
</dbReference>
<dbReference type="PROSITE" id="PS50837">
    <property type="entry name" value="NACHT"/>
    <property type="match status" value="2"/>
</dbReference>
<keyword evidence="5" id="KW-0067">ATP-binding</keyword>
<dbReference type="InterPro" id="IPR050637">
    <property type="entry name" value="NLRP_innate_immun_reg"/>
</dbReference>
<feature type="non-terminal residue" evidence="7">
    <location>
        <position position="1479"/>
    </location>
</feature>
<dbReference type="InterPro" id="IPR007111">
    <property type="entry name" value="NACHT_NTPase"/>
</dbReference>
<keyword evidence="2" id="KW-0963">Cytoplasm</keyword>
<evidence type="ECO:0000256" key="1">
    <source>
        <dbReference type="ARBA" id="ARBA00004496"/>
    </source>
</evidence>
<dbReference type="GO" id="GO:0005524">
    <property type="term" value="F:ATP binding"/>
    <property type="evidence" value="ECO:0007669"/>
    <property type="project" value="UniProtKB-KW"/>
</dbReference>
<comment type="caution">
    <text evidence="7">The sequence shown here is derived from an EMBL/GenBank/DDBJ whole genome shotgun (WGS) entry which is preliminary data.</text>
</comment>
<evidence type="ECO:0000256" key="2">
    <source>
        <dbReference type="ARBA" id="ARBA00022490"/>
    </source>
</evidence>
<evidence type="ECO:0000256" key="4">
    <source>
        <dbReference type="ARBA" id="ARBA00022741"/>
    </source>
</evidence>
<feature type="domain" description="NACHT" evidence="6">
    <location>
        <begin position="918"/>
        <end position="1049"/>
    </location>
</feature>
<evidence type="ECO:0000256" key="5">
    <source>
        <dbReference type="ARBA" id="ARBA00022840"/>
    </source>
</evidence>
<dbReference type="InterPro" id="IPR027417">
    <property type="entry name" value="P-loop_NTPase"/>
</dbReference>
<comment type="subcellular location">
    <subcellularLocation>
        <location evidence="1">Cytoplasm</location>
    </subcellularLocation>
</comment>
<dbReference type="SMART" id="SM00368">
    <property type="entry name" value="LRR_RI"/>
    <property type="match status" value="12"/>
</dbReference>
<dbReference type="SUPFAM" id="SSF52540">
    <property type="entry name" value="P-loop containing nucleoside triphosphate hydrolases"/>
    <property type="match status" value="2"/>
</dbReference>
<evidence type="ECO:0000256" key="3">
    <source>
        <dbReference type="ARBA" id="ARBA00022737"/>
    </source>
</evidence>
<feature type="non-terminal residue" evidence="7">
    <location>
        <position position="1"/>
    </location>
</feature>
<keyword evidence="3" id="KW-0677">Repeat</keyword>
<gene>
    <name evidence="7" type="ORF">DAT39_012166</name>
</gene>
<dbReference type="GO" id="GO:0005829">
    <property type="term" value="C:cytosol"/>
    <property type="evidence" value="ECO:0007669"/>
    <property type="project" value="UniProtKB-SubCell"/>
</dbReference>
<protein>
    <submittedName>
        <fullName evidence="7">NACHT, LRR and PYD domains-containing protein 3-like</fullName>
    </submittedName>
</protein>
<dbReference type="EMBL" id="QNUK01000209">
    <property type="protein sequence ID" value="KAF5898140.1"/>
    <property type="molecule type" value="Genomic_DNA"/>
</dbReference>
<evidence type="ECO:0000259" key="6">
    <source>
        <dbReference type="PROSITE" id="PS50837"/>
    </source>
</evidence>
<accession>A0A8J4XDE7</accession>
<dbReference type="Proteomes" id="UP000727407">
    <property type="component" value="Unassembled WGS sequence"/>
</dbReference>
<dbReference type="SUPFAM" id="SSF52047">
    <property type="entry name" value="RNI-like"/>
    <property type="match status" value="2"/>
</dbReference>
<dbReference type="InterPro" id="IPR003593">
    <property type="entry name" value="AAA+_ATPase"/>
</dbReference>
<dbReference type="InterPro" id="IPR032675">
    <property type="entry name" value="LRR_dom_sf"/>
</dbReference>
<sequence length="1479" mass="163790">VQELHKEVMRNGVAESTQVSSLLKGQSIKDVILNKCYIPLTVSVEKRSARTHSMRKTLDLERVISQVFGADTEGGKLLLCGGPGMGKTTAVEHLIWDWASGIHLQRYTFIMRLCSKVLRGPEHSLQNMLLSTHPHISAEHLQIILKMPHTLLLVSDHVQSFLSNPPESDKLLCDPDQPAGGNVLLHSLLEGTLLPGVSLLLTSREDLQLESVRLAHLMGFSSSQRKAYFQRFFNDKNKGKQILRRCEQAVGVNEICASPGLCWTLCCVCKERLQHQRCVPETLSELYCMIIHTLLQEHKVNVEAAKELVYGLGKLSEECTSDTFTHSDIIKCGLRPFLGSQILSAILRVNSDDVTSPEATYSFTPPTMKDFLGAVSFYLDQDDTRSLENPMEIHNYHFFLAGLSDPMQRKLLETCVGLLSSSRLSEFHSWLMRTVAEVLPEMNKTFHWHVLRILHHTLSPTLVRESVGSCKWRLIGYGDMQDADCAAMAFVVRCLGELQELNLYNSSLTEEQAEKLMAVFRLAESINLSQSKMDMGVIRHVAGALKEGRATDVDLKHCKLGDEAIKILCSSITHSRLHRLDLWDCGVTLESSEAIAEMLSRSKLRDLNLGANNLNDEGLIRLVGALGTSTCTLQTLSFDLCPLTGSCLAALSSALTSSLSDLRNLVLRRNSLVDDTLEHLSKALQSGRCKLNTLSLDSCELTGSCGPALAAALHSEHCCLTELDLSVNEFDESSAFLICDALKSPSCSLEKISMAACELTAPVFSALGSVLVCEASRLKELSIGVNRVGDAAVKHVLKALKHPHCRLQHLDLEMVHLTDACLDELCEGVMACGSLTSLILKNNILTDVSVPRLVKLVQERPVLELKCAGVAQGGYEERRGGVHPVSVEKRSARTHSMRKTLDLERVISQVFGADTEGGKLLLCGGPGMGKTTAVEHLIWDWASGIHLQRYTFIMRLCSKVLRGPEHSLQNMLLSTHPHISAEHLDIILKMPHTLLLVSDHVQSFLSNPPESDKLLCDPDQPAGGNVLLHSLLEGTLLPGVSLLLTSREDLQLESVRLAHLMGFSSSQRKAYFQRFFNDKNKGKQILRRCEQAVGVNEICASPGLCWTLCCVCKERLQHQRCVPETLSELYCMIIHTLLQEHKVNVEAAKELVYGLGKLSEECTSDTFTHSDIIKCGLRPFLGSQILSAILRVNSDDVTSPEATYSFTPPTMKDFLGAVSFYLDQDDTRSLENPMEIHNYHFFLAGLSDPMQRKLLETCVGLLSSSRLSEFHSWLMRTVAEVLPEINKTSHWHVLRILHHTLSPTLVRESVGSCKWRLIGYGDMQDADCAAMAFVVRCLGELQELNLYNSSLTEEQAEKLMAVFRLAESINLSQSKMGMGVIRHVARALKEGRATDVDLKHCNLGDKAIKILCSSITHSRLHRLDLRACGVTLESSETIAEMLSRSKLHDLSLAGNNLKDDGLIRLVGALGTSTCTLQML</sequence>
<evidence type="ECO:0000313" key="8">
    <source>
        <dbReference type="Proteomes" id="UP000727407"/>
    </source>
</evidence>
<dbReference type="PANTHER" id="PTHR45690:SF19">
    <property type="entry name" value="NACHT, LRR AND PYD DOMAINS-CONTAINING PROTEIN 3"/>
    <property type="match status" value="1"/>
</dbReference>
<dbReference type="Gene3D" id="3.80.10.10">
    <property type="entry name" value="Ribonuclease Inhibitor"/>
    <property type="match status" value="3"/>
</dbReference>
<name>A0A8J4XDE7_CLAMG</name>
<keyword evidence="8" id="KW-1185">Reference proteome</keyword>
<reference evidence="7" key="1">
    <citation type="submission" date="2020-07" db="EMBL/GenBank/DDBJ databases">
        <title>Clarias magur genome sequencing, assembly and annotation.</title>
        <authorList>
            <person name="Kushwaha B."/>
            <person name="Kumar R."/>
            <person name="Das P."/>
            <person name="Joshi C.G."/>
            <person name="Kumar D."/>
            <person name="Nagpure N.S."/>
            <person name="Pandey M."/>
            <person name="Agarwal S."/>
            <person name="Srivastava S."/>
            <person name="Singh M."/>
            <person name="Sahoo L."/>
            <person name="Jayasankar P."/>
            <person name="Meher P.K."/>
            <person name="Koringa P.G."/>
            <person name="Iquebal M.A."/>
            <person name="Das S.P."/>
            <person name="Bit A."/>
            <person name="Patnaik S."/>
            <person name="Patel N."/>
            <person name="Shah T.M."/>
            <person name="Hinsu A."/>
            <person name="Jena J.K."/>
        </authorList>
    </citation>
    <scope>NUCLEOTIDE SEQUENCE</scope>
    <source>
        <strain evidence="7">CIFAMagur01</strain>
        <tissue evidence="7">Testis</tissue>
    </source>
</reference>
<proteinExistence type="predicted"/>
<keyword evidence="4" id="KW-0547">Nucleotide-binding</keyword>
<evidence type="ECO:0000313" key="7">
    <source>
        <dbReference type="EMBL" id="KAF5898140.1"/>
    </source>
</evidence>
<dbReference type="Gene3D" id="3.40.50.300">
    <property type="entry name" value="P-loop containing nucleotide triphosphate hydrolases"/>
    <property type="match status" value="2"/>
</dbReference>
<dbReference type="SMART" id="SM00382">
    <property type="entry name" value="AAA"/>
    <property type="match status" value="2"/>
</dbReference>
<dbReference type="OrthoDB" id="120976at2759"/>
<feature type="domain" description="NACHT" evidence="6">
    <location>
        <begin position="75"/>
        <end position="206"/>
    </location>
</feature>
<organism evidence="7 8">
    <name type="scientific">Clarias magur</name>
    <name type="common">Asian catfish</name>
    <name type="synonym">Macropteronotus magur</name>
    <dbReference type="NCBI Taxonomy" id="1594786"/>
    <lineage>
        <taxon>Eukaryota</taxon>
        <taxon>Metazoa</taxon>
        <taxon>Chordata</taxon>
        <taxon>Craniata</taxon>
        <taxon>Vertebrata</taxon>
        <taxon>Euteleostomi</taxon>
        <taxon>Actinopterygii</taxon>
        <taxon>Neopterygii</taxon>
        <taxon>Teleostei</taxon>
        <taxon>Ostariophysi</taxon>
        <taxon>Siluriformes</taxon>
        <taxon>Clariidae</taxon>
        <taxon>Clarias</taxon>
    </lineage>
</organism>
<dbReference type="Pfam" id="PF05729">
    <property type="entry name" value="NACHT"/>
    <property type="match status" value="2"/>
</dbReference>